<feature type="compositionally biased region" description="Low complexity" evidence="1">
    <location>
        <begin position="2262"/>
        <end position="2286"/>
    </location>
</feature>
<feature type="region of interest" description="Disordered" evidence="1">
    <location>
        <begin position="1426"/>
        <end position="1448"/>
    </location>
</feature>
<feature type="compositionally biased region" description="Pro residues" evidence="1">
    <location>
        <begin position="76"/>
        <end position="85"/>
    </location>
</feature>
<feature type="region of interest" description="Disordered" evidence="1">
    <location>
        <begin position="972"/>
        <end position="1009"/>
    </location>
</feature>
<feature type="region of interest" description="Disordered" evidence="1">
    <location>
        <begin position="1714"/>
        <end position="1758"/>
    </location>
</feature>
<feature type="compositionally biased region" description="Low complexity" evidence="1">
    <location>
        <begin position="2354"/>
        <end position="2364"/>
    </location>
</feature>
<dbReference type="EMBL" id="JAHLQT010018204">
    <property type="protein sequence ID" value="KAG7169148.1"/>
    <property type="molecule type" value="Genomic_DNA"/>
</dbReference>
<feature type="compositionally biased region" description="Low complexity" evidence="1">
    <location>
        <begin position="972"/>
        <end position="986"/>
    </location>
</feature>
<feature type="region of interest" description="Disordered" evidence="1">
    <location>
        <begin position="1784"/>
        <end position="1848"/>
    </location>
</feature>
<feature type="compositionally biased region" description="Pro residues" evidence="1">
    <location>
        <begin position="416"/>
        <end position="470"/>
    </location>
</feature>
<feature type="region of interest" description="Disordered" evidence="1">
    <location>
        <begin position="2050"/>
        <end position="2070"/>
    </location>
</feature>
<comment type="caution">
    <text evidence="2">The sequence shown here is derived from an EMBL/GenBank/DDBJ whole genome shotgun (WGS) entry which is preliminary data.</text>
</comment>
<feature type="compositionally biased region" description="Pro residues" evidence="1">
    <location>
        <begin position="318"/>
        <end position="384"/>
    </location>
</feature>
<evidence type="ECO:0000313" key="3">
    <source>
        <dbReference type="Proteomes" id="UP000747542"/>
    </source>
</evidence>
<name>A0A8J5MZ02_HOMAM</name>
<feature type="compositionally biased region" description="Low complexity" evidence="1">
    <location>
        <begin position="1016"/>
        <end position="1032"/>
    </location>
</feature>
<feature type="compositionally biased region" description="Polar residues" evidence="1">
    <location>
        <begin position="2020"/>
        <end position="2031"/>
    </location>
</feature>
<feature type="compositionally biased region" description="Polar residues" evidence="1">
    <location>
        <begin position="228"/>
        <end position="242"/>
    </location>
</feature>
<reference evidence="2" key="1">
    <citation type="journal article" date="2021" name="Sci. Adv.">
        <title>The American lobster genome reveals insights on longevity, neural, and immune adaptations.</title>
        <authorList>
            <person name="Polinski J.M."/>
            <person name="Zimin A.V."/>
            <person name="Clark K.F."/>
            <person name="Kohn A.B."/>
            <person name="Sadowski N."/>
            <person name="Timp W."/>
            <person name="Ptitsyn A."/>
            <person name="Khanna P."/>
            <person name="Romanova D.Y."/>
            <person name="Williams P."/>
            <person name="Greenwood S.J."/>
            <person name="Moroz L.L."/>
            <person name="Walt D.R."/>
            <person name="Bodnar A.G."/>
        </authorList>
    </citation>
    <scope>NUCLEOTIDE SEQUENCE</scope>
    <source>
        <strain evidence="2">GMGI-L3</strain>
    </source>
</reference>
<feature type="compositionally biased region" description="Polar residues" evidence="1">
    <location>
        <begin position="1094"/>
        <end position="1114"/>
    </location>
</feature>
<feature type="compositionally biased region" description="Polar residues" evidence="1">
    <location>
        <begin position="1833"/>
        <end position="1847"/>
    </location>
</feature>
<feature type="compositionally biased region" description="Low complexity" evidence="1">
    <location>
        <begin position="1788"/>
        <end position="1797"/>
    </location>
</feature>
<feature type="compositionally biased region" description="Basic residues" evidence="1">
    <location>
        <begin position="1932"/>
        <end position="1950"/>
    </location>
</feature>
<feature type="compositionally biased region" description="Pro residues" evidence="1">
    <location>
        <begin position="164"/>
        <end position="195"/>
    </location>
</feature>
<feature type="region of interest" description="Disordered" evidence="1">
    <location>
        <begin position="1075"/>
        <end position="1141"/>
    </location>
</feature>
<sequence>ITVRNCSSSPTCYTEVLMSSVVILTVDLSQVRLVLMREVREVALIAGVILVACISALPQSHSNTQYAQERSYPAAVYPPPPSPHRPAPKGKSKDKGFFGLDLFKGFTDFFSFDKGKGGREAPSKGYGPPPILVYGPPPVSKGKGGYGPPLPPSKGYGPPKASYGPPPKASYGPPPKASYGPPPKAPKASYGPPPKASYGPPTRASYGPPPKASYGSPSPRHLGLPKNTKASCSPPSSKTSYGPPQKASYGLPKAPKGILRPLSQAPASWPLSKSILQPLHQRHLLLKSILWPSHQRASYGPPQKGTKASWPLLKASYGPPPKSYGPPPKAPKASYGPPPKAPKASYGPPPKASYGPPPKASYGPPPKTSYSPPTKPNYGAPPPALTYGVPKVPPSGYGAPKPVDIIISQPTGNYGVPPPPPPPPLPPKGNYGVPPPPPPHGNYGVPPPPPPPPPHGNYGVPPPPPPPPPHGNYGVPSPLPLASVASVLAPTNQYAPLPIVPAPLPIVPAPLPIAPAPLPSIPAPDPLPPVLPPAPAPLQPLGSPLPTKPDCEACDNEPWVPMQVAGPVAPAPQPPPVTSVVPVSANPPAPVVTSAPGLDFDLRFVDVVGQTIEEPSLDLQEDPGTLNEEPFYIVDSEPLGAGVRDPRMMEEEVTQDVVYVLTEDDPQPVVSEVPQVDTPTLYEIETLAPIGLLDNINLRVFDQDAPVFVETEKEERVTTSAGDLLEDILVIGTTGPEVEEVIHTLPADVPELVLNTLVNDLVEPTVQAVLESEVPVAEEEFQLADIDLRQSDAVQEVVTNVVPQVNVIDGGVGLISLGDPEFTDLSIGEPQEGTVLDISQPDVLSVSQPDLGVAVDQSQLTVNQPDATGDAILDAPYNAVSQTSQFLSQVDTSSQVEGAGGLQVVAAPSLSPRVVDGELKVVDVGSPQFVESSQGTIGGSSLVSVSEAQLISVSQPESLSVSQPVFVAVNPPQSLGGSSQSQEGPQYTRFTSGSQDTRYTDGGSSVSQGVSLFQTSSQGQPGQSQVVSLSSPEVQSVGDPQTVLVSQPQLVAGQLPQGIVEADVNIYPGVSLFQTSSQGQSPGGASQSQQQLQFTGFPSGSQDTRYTDAGSSVSPGVPIFQSSSQGQPGQSQVVSLSNPQVQSVGDPQTVLVSQPQVVAGTPQVIGEPGAFEVHGGSSGQNIESVFLRTNQESSGESQFVSVPGPVLPTIEQLQPVAFSQHQFNSFDQTLFEGSQQSSRGSSSSLQSDGSIVQGNLAQSYVPSEEQSQSIGDAQFSTDGFTQQFSQGSSSGGSVVEGDLVGSQLSDQYFNNFPSLQFSQQSSGSFHDDGSIVSGILDASYIPPRSEITQFNNVSPQQFSQGSSSGGSVVSGDLVGSVIGQNYDSFQFNTNEDSQQTFQGSSSSGGSVVQGNLVGQNFDNIPTQQFSQQASSSFFQNEGSVEGDNVVGSRSPVQNFQRFEYISNDGSEQTSPGLSSNLFQDGGASVVPGTLDGSLQEPPRFEDFVSNNPQQFSQGSSPGSFHSGGSGVFIQGEPHLVGEVQVDQTGFGSLPSFSVAQPELLESTFSSAASQDTPGIPLASASPQVKTADMGSLPLADSSLISSSSPSFPPFPGNSDTINAPLNTVDQFVFPAPAPQPNPLTFNVDVTSQVQDQQVYITPHSEHMHANEIPSHRLLMPSHRLSSSLRDASNPRNIIQASANTASSLDSSQAFNSVASQSSVSQSKSITSSQFGSSRRNPPSENSPLHNFRPFANDESGFEYSAPGQRVQISFGPRSRKNRLRSFSFAKGNSDNSASDNSASDKPRPARGTGRALLGGGLGNYLDPRNRSRAPLFNTKSTTSDETPSRFSIANPVKSTTEEAAITTATPSTTTTNTTTTITITTTPSIETSTTIFDSGTTDTTTTTSSRDLPRRRFRPIPRRRIISSSSSSSKDGRRHSGLFSVRHRGTPRHRPSVSVILDQDKNNENDFIKEKDDEKHELRGEGLKEEVVPLIQEEKVEKGQTPLEAHNNTVGSVDGRGSGKSISDGQPQRNNLGFVFPQRRDSILPFGTRLAHRRPNSPLTNSFTGPLPLTSGPNLPPTLSLMTLTNSQDLTTSPTTLAETPSPVVVFSTQTPAFNTPPPQASFKAPNTLNFFNAPTTTPPPVVFFSTQPPVFNVPSAGNTFRAPSPQVPSQESTSFNPSPPLSPFNMIPVILPVNMVPVVAPLNLPFVVAPVNPQPTIDPNNPPTPPSESLKPPLNFPSHQSTVAPRLQRLFPSRQLANSFTLQQNSQSSSSQSWRGQSSSTSTSQLPGGVGVLQQLRQAQSSNTQEKSTSSSSSFSTNSLAQPLDNETPLTTPGPSRDRERQLLSPRRRPTLRRPLTPITRPRSQVVQTPVSDEYIKAFPEVAAPEGFPGEDPEEDTIKEAIFELQRLN</sequence>
<feature type="region of interest" description="Disordered" evidence="1">
    <location>
        <begin position="1392"/>
        <end position="1413"/>
    </location>
</feature>
<feature type="compositionally biased region" description="Low complexity" evidence="1">
    <location>
        <begin position="2302"/>
        <end position="2320"/>
    </location>
</feature>
<feature type="region of interest" description="Disordered" evidence="1">
    <location>
        <begin position="2005"/>
        <end position="2033"/>
    </location>
</feature>
<feature type="region of interest" description="Disordered" evidence="1">
    <location>
        <begin position="295"/>
        <end position="477"/>
    </location>
</feature>
<keyword evidence="3" id="KW-1185">Reference proteome</keyword>
<protein>
    <submittedName>
        <fullName evidence="2">Velvet complex subunit B-like 4</fullName>
    </submittedName>
</protein>
<gene>
    <name evidence="2" type="primary">velB-L4</name>
    <name evidence="2" type="ORF">Hamer_G022786</name>
</gene>
<organism evidence="2 3">
    <name type="scientific">Homarus americanus</name>
    <name type="common">American lobster</name>
    <dbReference type="NCBI Taxonomy" id="6706"/>
    <lineage>
        <taxon>Eukaryota</taxon>
        <taxon>Metazoa</taxon>
        <taxon>Ecdysozoa</taxon>
        <taxon>Arthropoda</taxon>
        <taxon>Crustacea</taxon>
        <taxon>Multicrustacea</taxon>
        <taxon>Malacostraca</taxon>
        <taxon>Eumalacostraca</taxon>
        <taxon>Eucarida</taxon>
        <taxon>Decapoda</taxon>
        <taxon>Pleocyemata</taxon>
        <taxon>Astacidea</taxon>
        <taxon>Nephropoidea</taxon>
        <taxon>Nephropidae</taxon>
        <taxon>Homarus</taxon>
    </lineage>
</organism>
<feature type="compositionally biased region" description="Low complexity" evidence="1">
    <location>
        <begin position="1714"/>
        <end position="1743"/>
    </location>
</feature>
<feature type="compositionally biased region" description="Low complexity" evidence="1">
    <location>
        <begin position="1075"/>
        <end position="1093"/>
    </location>
</feature>
<dbReference type="Proteomes" id="UP000747542">
    <property type="component" value="Unassembled WGS sequence"/>
</dbReference>
<feature type="region of interest" description="Disordered" evidence="1">
    <location>
        <begin position="2262"/>
        <end position="2372"/>
    </location>
</feature>
<feature type="region of interest" description="Disordered" evidence="1">
    <location>
        <begin position="1886"/>
        <end position="1950"/>
    </location>
</feature>
<feature type="compositionally biased region" description="Polar residues" evidence="1">
    <location>
        <begin position="988"/>
        <end position="1009"/>
    </location>
</feature>
<evidence type="ECO:0000313" key="2">
    <source>
        <dbReference type="EMBL" id="KAG7169148.1"/>
    </source>
</evidence>
<feature type="region of interest" description="Disordered" evidence="1">
    <location>
        <begin position="1014"/>
        <end position="1033"/>
    </location>
</feature>
<feature type="region of interest" description="Disordered" evidence="1">
    <location>
        <begin position="2217"/>
        <end position="2242"/>
    </location>
</feature>
<feature type="compositionally biased region" description="Pro residues" evidence="1">
    <location>
        <begin position="127"/>
        <end position="139"/>
    </location>
</feature>
<proteinExistence type="predicted"/>
<feature type="compositionally biased region" description="Low complexity" evidence="1">
    <location>
        <begin position="1393"/>
        <end position="1413"/>
    </location>
</feature>
<feature type="compositionally biased region" description="Low complexity" evidence="1">
    <location>
        <begin position="153"/>
        <end position="163"/>
    </location>
</feature>
<feature type="compositionally biased region" description="Low complexity" evidence="1">
    <location>
        <begin position="1426"/>
        <end position="1435"/>
    </location>
</feature>
<feature type="compositionally biased region" description="Basic residues" evidence="1">
    <location>
        <begin position="1909"/>
        <end position="1921"/>
    </location>
</feature>
<accession>A0A8J5MZ02</accession>
<feature type="compositionally biased region" description="Low complexity" evidence="1">
    <location>
        <begin position="1886"/>
        <end position="1906"/>
    </location>
</feature>
<feature type="region of interest" description="Disordered" evidence="1">
    <location>
        <begin position="117"/>
        <end position="260"/>
    </location>
</feature>
<evidence type="ECO:0000256" key="1">
    <source>
        <dbReference type="SAM" id="MobiDB-lite"/>
    </source>
</evidence>
<feature type="non-terminal residue" evidence="2">
    <location>
        <position position="1"/>
    </location>
</feature>
<feature type="compositionally biased region" description="Low complexity" evidence="1">
    <location>
        <begin position="1121"/>
        <end position="1135"/>
    </location>
</feature>
<feature type="region of interest" description="Disordered" evidence="1">
    <location>
        <begin position="68"/>
        <end position="93"/>
    </location>
</feature>